<sequence length="299" mass="33754">MTRASIGYAPIEINGVIEAITLPLTNQDNHDLLAIDRFGNYFSSGSKIRIRPARTTDELEQIYRDLQVNWGIIGVELNKTLPIYADTLTADRKSIFKQASEYIDLIIKNIHIIEALFGYNCGTIAKNVIFFSGIPSFVETMGIFFVLPTGDVHINTARLIAKDLTDKEARLRHEALHSMGYISKLFGLRENKESRLEEVWEGLDKNEAEAIFHFVYQLMGAVLTDEIQLVEFFPGLIESVLINDLARKLVGKDKKLFTNYLSFLEALKQDLNNVGIIGSAPIFSRIQQAIDLTSIQLKQ</sequence>
<dbReference type="EMBL" id="PEYM01000102">
    <property type="protein sequence ID" value="PIS29084.1"/>
    <property type="molecule type" value="Genomic_DNA"/>
</dbReference>
<gene>
    <name evidence="1" type="ORF">COT42_06185</name>
</gene>
<proteinExistence type="predicted"/>
<dbReference type="AlphaFoldDB" id="A0A2H0XVX6"/>
<evidence type="ECO:0000313" key="1">
    <source>
        <dbReference type="EMBL" id="PIS29084.1"/>
    </source>
</evidence>
<accession>A0A2H0XVX6</accession>
<organism evidence="1 2">
    <name type="scientific">Candidatus Saganbacteria bacterium CG08_land_8_20_14_0_20_45_16</name>
    <dbReference type="NCBI Taxonomy" id="2014293"/>
    <lineage>
        <taxon>Bacteria</taxon>
        <taxon>Bacillati</taxon>
        <taxon>Saganbacteria</taxon>
    </lineage>
</organism>
<dbReference type="Proteomes" id="UP000231343">
    <property type="component" value="Unassembled WGS sequence"/>
</dbReference>
<protein>
    <submittedName>
        <fullName evidence="1">Uncharacterized protein</fullName>
    </submittedName>
</protein>
<name>A0A2H0XVX6_UNCSA</name>
<comment type="caution">
    <text evidence="1">The sequence shown here is derived from an EMBL/GenBank/DDBJ whole genome shotgun (WGS) entry which is preliminary data.</text>
</comment>
<evidence type="ECO:0000313" key="2">
    <source>
        <dbReference type="Proteomes" id="UP000231343"/>
    </source>
</evidence>
<reference evidence="1 2" key="1">
    <citation type="submission" date="2017-09" db="EMBL/GenBank/DDBJ databases">
        <title>Depth-based differentiation of microbial function through sediment-hosted aquifers and enrichment of novel symbionts in the deep terrestrial subsurface.</title>
        <authorList>
            <person name="Probst A.J."/>
            <person name="Ladd B."/>
            <person name="Jarett J.K."/>
            <person name="Geller-Mcgrath D.E."/>
            <person name="Sieber C.M."/>
            <person name="Emerson J.B."/>
            <person name="Anantharaman K."/>
            <person name="Thomas B.C."/>
            <person name="Malmstrom R."/>
            <person name="Stieglmeier M."/>
            <person name="Klingl A."/>
            <person name="Woyke T."/>
            <person name="Ryan C.M."/>
            <person name="Banfield J.F."/>
        </authorList>
    </citation>
    <scope>NUCLEOTIDE SEQUENCE [LARGE SCALE GENOMIC DNA]</scope>
    <source>
        <strain evidence="1">CG08_land_8_20_14_0_20_45_16</strain>
    </source>
</reference>